<dbReference type="Gene3D" id="2.170.16.10">
    <property type="entry name" value="Hedgehog/Intein (Hint) domain"/>
    <property type="match status" value="1"/>
</dbReference>
<proteinExistence type="predicted"/>
<dbReference type="RefSeq" id="WP_265541902.1">
    <property type="nucleotide sequence ID" value="NZ_CP098740.1"/>
</dbReference>
<evidence type="ECO:0000313" key="3">
    <source>
        <dbReference type="EMBL" id="UZK54737.1"/>
    </source>
</evidence>
<dbReference type="Pfam" id="PF07591">
    <property type="entry name" value="PT-HINT"/>
    <property type="match status" value="1"/>
</dbReference>
<protein>
    <submittedName>
        <fullName evidence="3">Polymorphic toxin-type HINT domain-containing protein</fullName>
    </submittedName>
</protein>
<dbReference type="EMBL" id="CP098740">
    <property type="protein sequence ID" value="UZK54737.1"/>
    <property type="molecule type" value="Genomic_DNA"/>
</dbReference>
<feature type="domain" description="Hint" evidence="2">
    <location>
        <begin position="382"/>
        <end position="487"/>
    </location>
</feature>
<dbReference type="InterPro" id="IPR036844">
    <property type="entry name" value="Hint_dom_sf"/>
</dbReference>
<dbReference type="Pfam" id="PF25023">
    <property type="entry name" value="TEN_YD-shell"/>
    <property type="match status" value="1"/>
</dbReference>
<name>A0ABY6PS15_9ACTN</name>
<dbReference type="NCBIfam" id="TIGR03696">
    <property type="entry name" value="Rhs_assc_core"/>
    <property type="match status" value="1"/>
</dbReference>
<dbReference type="InterPro" id="IPR022385">
    <property type="entry name" value="Rhs_assc_core"/>
</dbReference>
<gene>
    <name evidence="3" type="ORF">NEH16_11835</name>
</gene>
<accession>A0ABY6PS15</accession>
<dbReference type="CDD" id="cd00081">
    <property type="entry name" value="Hint"/>
    <property type="match status" value="1"/>
</dbReference>
<evidence type="ECO:0000313" key="4">
    <source>
        <dbReference type="Proteomes" id="UP001164963"/>
    </source>
</evidence>
<dbReference type="SUPFAM" id="SSF51294">
    <property type="entry name" value="Hedgehog/intein (Hint) domain"/>
    <property type="match status" value="1"/>
</dbReference>
<dbReference type="Proteomes" id="UP001164963">
    <property type="component" value="Chromosome"/>
</dbReference>
<dbReference type="SMART" id="SM00306">
    <property type="entry name" value="HintN"/>
    <property type="match status" value="1"/>
</dbReference>
<dbReference type="NCBIfam" id="TIGR01643">
    <property type="entry name" value="YD_repeat_2x"/>
    <property type="match status" value="1"/>
</dbReference>
<dbReference type="PANTHER" id="PTHR32305:SF17">
    <property type="entry name" value="TRNA NUCLEASE WAPA"/>
    <property type="match status" value="1"/>
</dbReference>
<dbReference type="InterPro" id="IPR003587">
    <property type="entry name" value="Hint_dom_N"/>
</dbReference>
<keyword evidence="1" id="KW-0677">Repeat</keyword>
<organism evidence="3 4">
    <name type="scientific">Streptomyces drozdowiczii</name>
    <dbReference type="NCBI Taxonomy" id="202862"/>
    <lineage>
        <taxon>Bacteria</taxon>
        <taxon>Bacillati</taxon>
        <taxon>Actinomycetota</taxon>
        <taxon>Actinomycetes</taxon>
        <taxon>Kitasatosporales</taxon>
        <taxon>Streptomycetaceae</taxon>
        <taxon>Streptomyces</taxon>
    </lineage>
</organism>
<evidence type="ECO:0000259" key="2">
    <source>
        <dbReference type="SMART" id="SM00306"/>
    </source>
</evidence>
<dbReference type="Gene3D" id="2.180.10.10">
    <property type="entry name" value="RHS repeat-associated core"/>
    <property type="match status" value="1"/>
</dbReference>
<keyword evidence="4" id="KW-1185">Reference proteome</keyword>
<sequence>MDTTATSSTPAVKLANTYSYDATGNTEQRVLNGDAQKLSWDKQGELTKVTNADGATTDYVYDASGDRLLSKTAEETTFYLPGMELHLKKSTGAVTAARYYSLAGQTVAVRDNGGVTFLASDHHGTAQLAVNAATGATQRRRMDPFGAEREGSATDWVDDKGFVGGTVQKVTGLTTLGAREYDDSTGRFISADPIIDYTDPQQINGYAYSLNNPVTFSDPGGLAPDDCALVGVACKPTGNGGWDVKPTGQYYTYYGVQAPTETPSDYKARQAQTDADIAKQRAIAAAKELAKIAADELGITDALDCFTTGALGACGATAVNIISSAVGGIVGKLAKKYGVPWKWKKAADLGKRLWKLGDKLISGVKNWLSKSKLANKLMRGGCNSFVPGTAVLMADGTSKPIEEVKIGDRVLATDPESGETKAREVTAEIKGQGLKHLVKVTIDTDGDKGDDTASVTATDGHPFWVPELNAWIEATDLEAGEQLRTSAGALVRIDGVERWTQAATVHNLTVRDLHTYYVLAGKTPVLVHNANCVVGTRQFDHAWDQHSPGGAYHKAGKVENVFADGIDKTRFRGMVDEAIKNGTQVPRSKSDPRGGYYIDYDFGDVEVGAMGQNGMRIAVDGAGNFVTAMPKFMY</sequence>
<dbReference type="PROSITE" id="PS50817">
    <property type="entry name" value="INTEIN_N_TER"/>
    <property type="match status" value="1"/>
</dbReference>
<dbReference type="PANTHER" id="PTHR32305">
    <property type="match status" value="1"/>
</dbReference>
<dbReference type="InterPro" id="IPR050708">
    <property type="entry name" value="T6SS_VgrG/RHS"/>
</dbReference>
<reference evidence="3" key="1">
    <citation type="journal article" date="2022" name="Front. Microbiol.">
        <title>Mirubactin C rescues the lethal effect of cell wall biosynthesis mutations in Bacillus subtilis.</title>
        <authorList>
            <person name="Kepplinger B."/>
            <person name="Wen X."/>
            <person name="Tyler A.R."/>
            <person name="Kim B.Y."/>
            <person name="Brown J."/>
            <person name="Banks P."/>
            <person name="Dashti Y."/>
            <person name="Mackenzie E.S."/>
            <person name="Wills C."/>
            <person name="Kawai Y."/>
            <person name="Waldron K.J."/>
            <person name="Allenby N.E.E."/>
            <person name="Wu L.J."/>
            <person name="Hall M.J."/>
            <person name="Errington J."/>
        </authorList>
    </citation>
    <scope>NUCLEOTIDE SEQUENCE</scope>
    <source>
        <strain evidence="3">MDA8-470</strain>
    </source>
</reference>
<evidence type="ECO:0000256" key="1">
    <source>
        <dbReference type="ARBA" id="ARBA00022737"/>
    </source>
</evidence>
<dbReference type="InterPro" id="IPR006141">
    <property type="entry name" value="Intein_N"/>
</dbReference>
<dbReference type="InterPro" id="IPR006530">
    <property type="entry name" value="YD"/>
</dbReference>
<dbReference type="InterPro" id="IPR056823">
    <property type="entry name" value="TEN-like_YD-shell"/>
</dbReference>